<dbReference type="KEGG" id="nal:B005_0708"/>
<dbReference type="HOGENOM" id="CLU_637499_0_0_11"/>
<accession>J7LA23</accession>
<feature type="region of interest" description="Disordered" evidence="1">
    <location>
        <begin position="270"/>
        <end position="302"/>
    </location>
</feature>
<feature type="region of interest" description="Disordered" evidence="1">
    <location>
        <begin position="374"/>
        <end position="410"/>
    </location>
</feature>
<feature type="compositionally biased region" description="Basic and acidic residues" evidence="1">
    <location>
        <begin position="213"/>
        <end position="226"/>
    </location>
</feature>
<evidence type="ECO:0000313" key="3">
    <source>
        <dbReference type="Proteomes" id="UP000003779"/>
    </source>
</evidence>
<dbReference type="AlphaFoldDB" id="J7LA23"/>
<keyword evidence="2" id="KW-0808">Transferase</keyword>
<proteinExistence type="predicted"/>
<feature type="region of interest" description="Disordered" evidence="1">
    <location>
        <begin position="173"/>
        <end position="251"/>
    </location>
</feature>
<protein>
    <submittedName>
        <fullName evidence="2">Putative beta-carotene desaturase/methylase</fullName>
    </submittedName>
</protein>
<dbReference type="GO" id="GO:0032259">
    <property type="term" value="P:methylation"/>
    <property type="evidence" value="ECO:0007669"/>
    <property type="project" value="UniProtKB-KW"/>
</dbReference>
<dbReference type="STRING" id="1205910.B005_0708"/>
<dbReference type="EMBL" id="CP003788">
    <property type="protein sequence ID" value="AFR07634.1"/>
    <property type="molecule type" value="Genomic_DNA"/>
</dbReference>
<name>J7LA23_NOCAA</name>
<dbReference type="PATRIC" id="fig|1205910.3.peg.666"/>
<keyword evidence="2" id="KW-0489">Methyltransferase</keyword>
<dbReference type="GO" id="GO:0008168">
    <property type="term" value="F:methyltransferase activity"/>
    <property type="evidence" value="ECO:0007669"/>
    <property type="project" value="UniProtKB-KW"/>
</dbReference>
<reference evidence="3" key="2">
    <citation type="submission" date="2012-08" db="EMBL/GenBank/DDBJ databases">
        <title>Whole-genome sequence of Nocardiopsis alba strain ATCC BAA-2165 associated with honeybees.</title>
        <authorList>
            <person name="Qiao J."/>
            <person name="Chen L."/>
            <person name="Li Y."/>
            <person name="Wang J."/>
            <person name="Zhang W."/>
            <person name="Chen S."/>
        </authorList>
    </citation>
    <scope>NUCLEOTIDE SEQUENCE [LARGE SCALE GENOMIC DNA]</scope>
    <source>
        <strain evidence="3">ATCC BAA-2165 / BE74</strain>
    </source>
</reference>
<feature type="compositionally biased region" description="Basic and acidic residues" evidence="1">
    <location>
        <begin position="67"/>
        <end position="80"/>
    </location>
</feature>
<feature type="region of interest" description="Disordered" evidence="1">
    <location>
        <begin position="1"/>
        <end position="157"/>
    </location>
</feature>
<feature type="compositionally biased region" description="Basic residues" evidence="1">
    <location>
        <begin position="375"/>
        <end position="393"/>
    </location>
</feature>
<evidence type="ECO:0000256" key="1">
    <source>
        <dbReference type="SAM" id="MobiDB-lite"/>
    </source>
</evidence>
<organism evidence="2 3">
    <name type="scientific">Nocardiopsis alba (strain ATCC BAA-2165 / BE74)</name>
    <dbReference type="NCBI Taxonomy" id="1205910"/>
    <lineage>
        <taxon>Bacteria</taxon>
        <taxon>Bacillati</taxon>
        <taxon>Actinomycetota</taxon>
        <taxon>Actinomycetes</taxon>
        <taxon>Streptosporangiales</taxon>
        <taxon>Nocardiopsidaceae</taxon>
        <taxon>Nocardiopsis</taxon>
    </lineage>
</organism>
<reference evidence="2 3" key="1">
    <citation type="journal article" date="2012" name="J. Bacteriol.">
        <title>Whole-Genome Sequence of Nocardiopsis alba Strain ATCC BAA-2165, Associated with Honeybees.</title>
        <authorList>
            <person name="Qiao J."/>
            <person name="Chen L."/>
            <person name="Li Y."/>
            <person name="Wang J."/>
            <person name="Zhang W."/>
            <person name="Chen S."/>
        </authorList>
    </citation>
    <scope>NUCLEOTIDE SEQUENCE [LARGE SCALE GENOMIC DNA]</scope>
    <source>
        <strain evidence="3">ATCC BAA-2165 / BE74</strain>
    </source>
</reference>
<evidence type="ECO:0000313" key="2">
    <source>
        <dbReference type="EMBL" id="AFR07634.1"/>
    </source>
</evidence>
<gene>
    <name evidence="2" type="ordered locus">B005_0708</name>
</gene>
<dbReference type="Proteomes" id="UP000003779">
    <property type="component" value="Chromosome"/>
</dbReference>
<sequence length="430" mass="43854">MGDPPGRRLHRDDEPGVPRLLPAVLQPARPAGPRRSGPVRAGPPDRLSAGPRLGRGRPVLRPAPDASVERLRAGGHEPELHPPGVGGRERARRSPTVGRGGTGRVPASGPSERAGPAGDRPFPARRPPSGLRGVRPELLRRSGGPVGGGDGRDVPHLLPRLLGGVGLRRAAFTLSSGPVGPPGRTSERGRSAIPTEDPGGTDRSVGGCRGGHRALDGARRRPERPVRRGGAGHRTGRAAPPGGRLSRPRRRGVAFPRVGVPFGSSVPGLALLAGSPGPPAPSGLPGHRRTSHPGQRQRAGALRGRVRGVVAAHRWFGGGAARLRAASGLRSRHRAGLTVETGAIGLSGVAFGPDRGRAARAARGLFAVPTGRFRAPVRGHHPRPVAGRGRRPRAGGPPTPCSPGGGGGATRCGACPAAAASPPCARSPAC</sequence>
<feature type="compositionally biased region" description="Low complexity" evidence="1">
    <location>
        <begin position="27"/>
        <end position="64"/>
    </location>
</feature>